<protein>
    <submittedName>
        <fullName evidence="1">Uncharacterized protein</fullName>
    </submittedName>
</protein>
<dbReference type="AlphaFoldDB" id="A0A6I6K2Y5"/>
<dbReference type="Proteomes" id="UP000428260">
    <property type="component" value="Chromosome"/>
</dbReference>
<dbReference type="RefSeq" id="WP_158869042.1">
    <property type="nucleotide sequence ID" value="NZ_CP046401.1"/>
</dbReference>
<evidence type="ECO:0000313" key="2">
    <source>
        <dbReference type="Proteomes" id="UP000428260"/>
    </source>
</evidence>
<gene>
    <name evidence="1" type="ORF">GM418_20170</name>
</gene>
<accession>A0A6I6K2Y5</accession>
<keyword evidence="2" id="KW-1185">Reference proteome</keyword>
<dbReference type="EMBL" id="CP046401">
    <property type="protein sequence ID" value="QGY45903.1"/>
    <property type="molecule type" value="Genomic_DNA"/>
</dbReference>
<dbReference type="KEGG" id="mcos:GM418_20170"/>
<organism evidence="1 2">
    <name type="scientific">Maribellus comscasis</name>
    <dbReference type="NCBI Taxonomy" id="2681766"/>
    <lineage>
        <taxon>Bacteria</taxon>
        <taxon>Pseudomonadati</taxon>
        <taxon>Bacteroidota</taxon>
        <taxon>Bacteroidia</taxon>
        <taxon>Marinilabiliales</taxon>
        <taxon>Prolixibacteraceae</taxon>
        <taxon>Maribellus</taxon>
    </lineage>
</organism>
<name>A0A6I6K2Y5_9BACT</name>
<sequence length="52" mass="5883">MLHNTSLLDVWEAKVESQIWEKPDLKILAACGVVMAAWGKEVWLKKCISILS</sequence>
<proteinExistence type="predicted"/>
<reference evidence="1 2" key="1">
    <citation type="submission" date="2019-11" db="EMBL/GenBank/DDBJ databases">
        <authorList>
            <person name="Zheng R.K."/>
            <person name="Sun C.M."/>
        </authorList>
    </citation>
    <scope>NUCLEOTIDE SEQUENCE [LARGE SCALE GENOMIC DNA]</scope>
    <source>
        <strain evidence="1 2">WC007</strain>
    </source>
</reference>
<evidence type="ECO:0000313" key="1">
    <source>
        <dbReference type="EMBL" id="QGY45903.1"/>
    </source>
</evidence>